<evidence type="ECO:0000256" key="7">
    <source>
        <dbReference type="SAM" id="Phobius"/>
    </source>
</evidence>
<sequence length="541" mass="57477">MRATRDSRDYGSILLGSADESGIKQRVRIQTLLTASIVAANLFGALVAVALTAVGIPQPSVFTSELWWVNFIVVPVYITAAFVVGIGWGTAVGVRDLRWAIRDELPTKRDARRTMRLPWRLSLVQGLLWGVATVLLTILYGIVDPQLIPKTLFVAGLSGVVVVAISYLFIDFTLRPIAAELISAGHRRRKRTGVRARSVVSWMVGSAIPVIGILLVVAFGLARDETTKLDMFIGVTVLAITALFTGLLLTLLSSMSITGPIRSVRAGMNRISAGDLENARVVVYDGTELGDLQVGFNAMVAGLHERERLRDLFGRHVGREVAEAALASNAGLGGSERLVAALFVDVIGSTRLAATRRPTEVVEILNKFFAVIVRAVEQNDGLVNKFEGDAVLAIFGAPIDLDDAAGSALAAARRIADDLAADVPELSAGIGVSHGLAVAGNVGAIERFEYTVIGDPVNESARLSELAKRDPRRPLASERAIAAADDVEAARWERQETTSLRGRTAETTVYAAVVDEESAEIGAGEIGAGEIGAGEVGAAED</sequence>
<reference evidence="11" key="1">
    <citation type="submission" date="2020-07" db="EMBL/GenBank/DDBJ databases">
        <title>novel species isolated from the respiratory tract of Marmot.</title>
        <authorList>
            <person name="Zhang G."/>
        </authorList>
    </citation>
    <scope>NUCLEOTIDE SEQUENCE [LARGE SCALE GENOMIC DNA]</scope>
    <source>
        <strain evidence="11">686</strain>
    </source>
</reference>
<gene>
    <name evidence="10" type="ORF">H1R19_19185</name>
</gene>
<comment type="similarity">
    <text evidence="2">Belongs to the adenylyl cyclase class-3 family.</text>
</comment>
<evidence type="ECO:0000256" key="1">
    <source>
        <dbReference type="ARBA" id="ARBA00004651"/>
    </source>
</evidence>
<dbReference type="SUPFAM" id="SSF158472">
    <property type="entry name" value="HAMP domain-like"/>
    <property type="match status" value="1"/>
</dbReference>
<dbReference type="GO" id="GO:0035556">
    <property type="term" value="P:intracellular signal transduction"/>
    <property type="evidence" value="ECO:0007669"/>
    <property type="project" value="InterPro"/>
</dbReference>
<evidence type="ECO:0000313" key="10">
    <source>
        <dbReference type="EMBL" id="QMT00965.1"/>
    </source>
</evidence>
<keyword evidence="6 7" id="KW-0472">Membrane</keyword>
<keyword evidence="3" id="KW-1003">Cell membrane</keyword>
<keyword evidence="4 7" id="KW-0812">Transmembrane</keyword>
<dbReference type="GO" id="GO:0006171">
    <property type="term" value="P:cAMP biosynthetic process"/>
    <property type="evidence" value="ECO:0007669"/>
    <property type="project" value="TreeGrafter"/>
</dbReference>
<evidence type="ECO:0000256" key="3">
    <source>
        <dbReference type="ARBA" id="ARBA00022475"/>
    </source>
</evidence>
<dbReference type="InterPro" id="IPR001054">
    <property type="entry name" value="A/G_cyclase"/>
</dbReference>
<feature type="transmembrane region" description="Helical" evidence="7">
    <location>
        <begin position="32"/>
        <end position="56"/>
    </location>
</feature>
<dbReference type="Proteomes" id="UP000515663">
    <property type="component" value="Chromosome"/>
</dbReference>
<feature type="transmembrane region" description="Helical" evidence="7">
    <location>
        <begin position="68"/>
        <end position="92"/>
    </location>
</feature>
<feature type="transmembrane region" description="Helical" evidence="7">
    <location>
        <begin position="199"/>
        <end position="219"/>
    </location>
</feature>
<proteinExistence type="inferred from homology"/>
<evidence type="ECO:0000256" key="4">
    <source>
        <dbReference type="ARBA" id="ARBA00022692"/>
    </source>
</evidence>
<feature type="transmembrane region" description="Helical" evidence="7">
    <location>
        <begin position="231"/>
        <end position="252"/>
    </location>
</feature>
<evidence type="ECO:0000259" key="8">
    <source>
        <dbReference type="PROSITE" id="PS50125"/>
    </source>
</evidence>
<dbReference type="PANTHER" id="PTHR43081">
    <property type="entry name" value="ADENYLATE CYCLASE, TERMINAL-DIFFERENTIATION SPECIFIC-RELATED"/>
    <property type="match status" value="1"/>
</dbReference>
<dbReference type="RefSeq" id="WP_219849830.1">
    <property type="nucleotide sequence ID" value="NZ_CP059491.1"/>
</dbReference>
<dbReference type="Pfam" id="PF00672">
    <property type="entry name" value="HAMP"/>
    <property type="match status" value="1"/>
</dbReference>
<feature type="transmembrane region" description="Helical" evidence="7">
    <location>
        <begin position="117"/>
        <end position="140"/>
    </location>
</feature>
<dbReference type="Gene3D" id="6.10.340.10">
    <property type="match status" value="1"/>
</dbReference>
<dbReference type="Pfam" id="PF00211">
    <property type="entry name" value="Guanylate_cyc"/>
    <property type="match status" value="1"/>
</dbReference>
<dbReference type="SMART" id="SM00304">
    <property type="entry name" value="HAMP"/>
    <property type="match status" value="1"/>
</dbReference>
<feature type="transmembrane region" description="Helical" evidence="7">
    <location>
        <begin position="152"/>
        <end position="178"/>
    </location>
</feature>
<dbReference type="InterPro" id="IPR050697">
    <property type="entry name" value="Adenylyl/Guanylyl_Cyclase_3/4"/>
</dbReference>
<dbReference type="CDD" id="cd06225">
    <property type="entry name" value="HAMP"/>
    <property type="match status" value="1"/>
</dbReference>
<dbReference type="InterPro" id="IPR003660">
    <property type="entry name" value="HAMP_dom"/>
</dbReference>
<evidence type="ECO:0000259" key="9">
    <source>
        <dbReference type="PROSITE" id="PS50885"/>
    </source>
</evidence>
<dbReference type="KEGG" id="gji:H1R19_19185"/>
<dbReference type="AlphaFoldDB" id="A0A7D7LQP9"/>
<protein>
    <submittedName>
        <fullName evidence="10">Adenylate/guanylate cyclase domain-containing protein</fullName>
    </submittedName>
</protein>
<dbReference type="CDD" id="cd07302">
    <property type="entry name" value="CHD"/>
    <property type="match status" value="1"/>
</dbReference>
<accession>A0A7D7LQP9</accession>
<keyword evidence="11" id="KW-1185">Reference proteome</keyword>
<dbReference type="PROSITE" id="PS50885">
    <property type="entry name" value="HAMP"/>
    <property type="match status" value="1"/>
</dbReference>
<evidence type="ECO:0000256" key="5">
    <source>
        <dbReference type="ARBA" id="ARBA00022989"/>
    </source>
</evidence>
<organism evidence="10 11">
    <name type="scientific">Gordonia jinghuaiqii</name>
    <dbReference type="NCBI Taxonomy" id="2758710"/>
    <lineage>
        <taxon>Bacteria</taxon>
        <taxon>Bacillati</taxon>
        <taxon>Actinomycetota</taxon>
        <taxon>Actinomycetes</taxon>
        <taxon>Mycobacteriales</taxon>
        <taxon>Gordoniaceae</taxon>
        <taxon>Gordonia</taxon>
    </lineage>
</organism>
<keyword evidence="5 7" id="KW-1133">Transmembrane helix</keyword>
<dbReference type="GO" id="GO:0005886">
    <property type="term" value="C:plasma membrane"/>
    <property type="evidence" value="ECO:0007669"/>
    <property type="project" value="UniProtKB-SubCell"/>
</dbReference>
<name>A0A7D7LQP9_9ACTN</name>
<dbReference type="PANTHER" id="PTHR43081:SF17">
    <property type="entry name" value="BLL5647 PROTEIN"/>
    <property type="match status" value="1"/>
</dbReference>
<evidence type="ECO:0000256" key="2">
    <source>
        <dbReference type="ARBA" id="ARBA00005381"/>
    </source>
</evidence>
<dbReference type="SMART" id="SM00044">
    <property type="entry name" value="CYCc"/>
    <property type="match status" value="1"/>
</dbReference>
<feature type="domain" description="HAMP" evidence="9">
    <location>
        <begin position="255"/>
        <end position="308"/>
    </location>
</feature>
<dbReference type="GO" id="GO:0004016">
    <property type="term" value="F:adenylate cyclase activity"/>
    <property type="evidence" value="ECO:0007669"/>
    <property type="project" value="UniProtKB-ARBA"/>
</dbReference>
<dbReference type="EMBL" id="CP059491">
    <property type="protein sequence ID" value="QMT00965.1"/>
    <property type="molecule type" value="Genomic_DNA"/>
</dbReference>
<evidence type="ECO:0000256" key="6">
    <source>
        <dbReference type="ARBA" id="ARBA00023136"/>
    </source>
</evidence>
<dbReference type="PROSITE" id="PS50125">
    <property type="entry name" value="GUANYLATE_CYCLASE_2"/>
    <property type="match status" value="1"/>
</dbReference>
<feature type="domain" description="Guanylate cyclase" evidence="8">
    <location>
        <begin position="340"/>
        <end position="464"/>
    </location>
</feature>
<evidence type="ECO:0000313" key="11">
    <source>
        <dbReference type="Proteomes" id="UP000515663"/>
    </source>
</evidence>
<dbReference type="Gene3D" id="3.30.70.1230">
    <property type="entry name" value="Nucleotide cyclase"/>
    <property type="match status" value="1"/>
</dbReference>
<dbReference type="InterPro" id="IPR029787">
    <property type="entry name" value="Nucleotide_cyclase"/>
</dbReference>
<dbReference type="SUPFAM" id="SSF55073">
    <property type="entry name" value="Nucleotide cyclase"/>
    <property type="match status" value="1"/>
</dbReference>
<comment type="subcellular location">
    <subcellularLocation>
        <location evidence="1">Cell membrane</location>
        <topology evidence="1">Multi-pass membrane protein</topology>
    </subcellularLocation>
</comment>